<comment type="caution">
    <text evidence="1">The sequence shown here is derived from an EMBL/GenBank/DDBJ whole genome shotgun (WGS) entry which is preliminary data.</text>
</comment>
<dbReference type="Pfam" id="PF11011">
    <property type="entry name" value="DUF2849"/>
    <property type="match status" value="1"/>
</dbReference>
<reference evidence="1 2" key="1">
    <citation type="journal article" date="2000" name="Arch. Microbiol.">
        <title>Rhodobaca bogoriensis gen. nov. and sp. nov., an alkaliphilic purple nonsulfur bacterium from African Rift Valley soda lakes.</title>
        <authorList>
            <person name="Milford A.D."/>
            <person name="Achenbach L.A."/>
            <person name="Jung D.O."/>
            <person name="Madigan M.T."/>
        </authorList>
    </citation>
    <scope>NUCLEOTIDE SEQUENCE [LARGE SCALE GENOMIC DNA]</scope>
    <source>
        <strain evidence="1 2">2376</strain>
    </source>
</reference>
<dbReference type="RefSeq" id="WP_179904865.1">
    <property type="nucleotide sequence ID" value="NZ_JACBXS010000006.1"/>
</dbReference>
<evidence type="ECO:0000313" key="1">
    <source>
        <dbReference type="EMBL" id="NYS24159.1"/>
    </source>
</evidence>
<gene>
    <name evidence="1" type="ORF">HUK65_04070</name>
</gene>
<dbReference type="EMBL" id="JACBXS010000006">
    <property type="protein sequence ID" value="NYS24159.1"/>
    <property type="molecule type" value="Genomic_DNA"/>
</dbReference>
<protein>
    <submittedName>
        <fullName evidence="1">DUF2849 domain-containing protein</fullName>
    </submittedName>
</protein>
<dbReference type="AlphaFoldDB" id="A0A7Z0HXL0"/>
<proteinExistence type="predicted"/>
<dbReference type="Proteomes" id="UP000529417">
    <property type="component" value="Unassembled WGS sequence"/>
</dbReference>
<name>A0A7Z0HXL0_9RHOB</name>
<sequence>MTKAPHPQIVTANHLLDGDVIYLTEALDWTRQITAAAVAHDALRAHTLLDEAQSRPHEAVGPYLAPVTLDPQGRAAPLHFRELYRTTGPTFLRDEAPHV</sequence>
<organism evidence="1 2">
    <name type="scientific">Rhabdonatronobacter sediminivivens</name>
    <dbReference type="NCBI Taxonomy" id="2743469"/>
    <lineage>
        <taxon>Bacteria</taxon>
        <taxon>Pseudomonadati</taxon>
        <taxon>Pseudomonadota</taxon>
        <taxon>Alphaproteobacteria</taxon>
        <taxon>Rhodobacterales</taxon>
        <taxon>Paracoccaceae</taxon>
        <taxon>Rhabdonatronobacter</taxon>
    </lineage>
</organism>
<keyword evidence="2" id="KW-1185">Reference proteome</keyword>
<accession>A0A7Z0HXL0</accession>
<evidence type="ECO:0000313" key="2">
    <source>
        <dbReference type="Proteomes" id="UP000529417"/>
    </source>
</evidence>
<dbReference type="InterPro" id="IPR021270">
    <property type="entry name" value="DUF2849"/>
</dbReference>